<name>A0A674GXD6_TAEGU</name>
<protein>
    <recommendedName>
        <fullName evidence="2">Ig-like domain-containing protein</fullName>
    </recommendedName>
</protein>
<dbReference type="GO" id="GO:0098609">
    <property type="term" value="P:cell-cell adhesion"/>
    <property type="evidence" value="ECO:0007669"/>
    <property type="project" value="TreeGrafter"/>
</dbReference>
<dbReference type="SUPFAM" id="SSF48726">
    <property type="entry name" value="Immunoglobulin"/>
    <property type="match status" value="2"/>
</dbReference>
<dbReference type="InterPro" id="IPR013783">
    <property type="entry name" value="Ig-like_fold"/>
</dbReference>
<dbReference type="SMART" id="SM00409">
    <property type="entry name" value="IG"/>
    <property type="match status" value="2"/>
</dbReference>
<keyword evidence="1" id="KW-0812">Transmembrane</keyword>
<evidence type="ECO:0000259" key="2">
    <source>
        <dbReference type="PROSITE" id="PS50835"/>
    </source>
</evidence>
<reference evidence="3 4" key="1">
    <citation type="journal article" date="2010" name="Nature">
        <title>The genome of a songbird.</title>
        <authorList>
            <person name="Warren W.C."/>
            <person name="Clayton D.F."/>
            <person name="Ellegren H."/>
            <person name="Arnold A.P."/>
            <person name="Hillier L.W."/>
            <person name="Kunstner A."/>
            <person name="Searle S."/>
            <person name="White S."/>
            <person name="Vilella A.J."/>
            <person name="Fairley S."/>
            <person name="Heger A."/>
            <person name="Kong L."/>
            <person name="Ponting C.P."/>
            <person name="Jarvis E.D."/>
            <person name="Mello C.V."/>
            <person name="Minx P."/>
            <person name="Lovell P."/>
            <person name="Velho T.A."/>
            <person name="Ferris M."/>
            <person name="Balakrishnan C.N."/>
            <person name="Sinha S."/>
            <person name="Blatti C."/>
            <person name="London S.E."/>
            <person name="Li Y."/>
            <person name="Lin Y.C."/>
            <person name="George J."/>
            <person name="Sweedler J."/>
            <person name="Southey B."/>
            <person name="Gunaratne P."/>
            <person name="Watson M."/>
            <person name="Nam K."/>
            <person name="Backstrom N."/>
            <person name="Smeds L."/>
            <person name="Nabholz B."/>
            <person name="Itoh Y."/>
            <person name="Whitney O."/>
            <person name="Pfenning A.R."/>
            <person name="Howard J."/>
            <person name="Volker M."/>
            <person name="Skinner B.M."/>
            <person name="Griffin D.K."/>
            <person name="Ye L."/>
            <person name="McLaren W.M."/>
            <person name="Flicek P."/>
            <person name="Quesada V."/>
            <person name="Velasco G."/>
            <person name="Lopez-Otin C."/>
            <person name="Puente X.S."/>
            <person name="Olender T."/>
            <person name="Lancet D."/>
            <person name="Smit A.F."/>
            <person name="Hubley R."/>
            <person name="Konkel M.K."/>
            <person name="Walker J.A."/>
            <person name="Batzer M.A."/>
            <person name="Gu W."/>
            <person name="Pollock D.D."/>
            <person name="Chen L."/>
            <person name="Cheng Z."/>
            <person name="Eichler E.E."/>
            <person name="Stapley J."/>
            <person name="Slate J."/>
            <person name="Ekblom R."/>
            <person name="Birkhead T."/>
            <person name="Burke T."/>
            <person name="Burt D."/>
            <person name="Scharff C."/>
            <person name="Adam I."/>
            <person name="Richard H."/>
            <person name="Sultan M."/>
            <person name="Soldatov A."/>
            <person name="Lehrach H."/>
            <person name="Edwards S.V."/>
            <person name="Yang S.P."/>
            <person name="Li X."/>
            <person name="Graves T."/>
            <person name="Fulton L."/>
            <person name="Nelson J."/>
            <person name="Chinwalla A."/>
            <person name="Hou S."/>
            <person name="Mardis E.R."/>
            <person name="Wilson R.K."/>
        </authorList>
    </citation>
    <scope>NUCLEOTIDE SEQUENCE [LARGE SCALE GENOMIC DNA]</scope>
</reference>
<dbReference type="InterPro" id="IPR007110">
    <property type="entry name" value="Ig-like_dom"/>
</dbReference>
<dbReference type="InterPro" id="IPR036179">
    <property type="entry name" value="Ig-like_dom_sf"/>
</dbReference>
<dbReference type="Proteomes" id="UP000007754">
    <property type="component" value="Chromosome 1"/>
</dbReference>
<dbReference type="Gene3D" id="2.60.40.10">
    <property type="entry name" value="Immunoglobulins"/>
    <property type="match status" value="2"/>
</dbReference>
<evidence type="ECO:0000313" key="4">
    <source>
        <dbReference type="Proteomes" id="UP000007754"/>
    </source>
</evidence>
<dbReference type="GO" id="GO:0009986">
    <property type="term" value="C:cell surface"/>
    <property type="evidence" value="ECO:0007669"/>
    <property type="project" value="TreeGrafter"/>
</dbReference>
<dbReference type="InParanoid" id="A0A674GXD6"/>
<keyword evidence="1" id="KW-0472">Membrane</keyword>
<keyword evidence="4" id="KW-1185">Reference proteome</keyword>
<dbReference type="AlphaFoldDB" id="A0A674GXD6"/>
<dbReference type="Ensembl" id="ENSTGUT00000026814.1">
    <property type="protein sequence ID" value="ENSTGUP00000027260.1"/>
    <property type="gene ID" value="ENSTGUG00000021600.1"/>
</dbReference>
<feature type="transmembrane region" description="Helical" evidence="1">
    <location>
        <begin position="579"/>
        <end position="603"/>
    </location>
</feature>
<reference evidence="3" key="2">
    <citation type="submission" date="2025-08" db="UniProtKB">
        <authorList>
            <consortium name="Ensembl"/>
        </authorList>
    </citation>
    <scope>IDENTIFICATION</scope>
</reference>
<proteinExistence type="predicted"/>
<evidence type="ECO:0000313" key="3">
    <source>
        <dbReference type="Ensembl" id="ENSTGUP00000027260.1"/>
    </source>
</evidence>
<dbReference type="PANTHER" id="PTHR44991:SF1">
    <property type="entry name" value="IMMUNOGLOBULIN SUPERFAMILY MEMBER 5"/>
    <property type="match status" value="1"/>
</dbReference>
<dbReference type="InterPro" id="IPR003599">
    <property type="entry name" value="Ig_sub"/>
</dbReference>
<feature type="domain" description="Ig-like" evidence="2">
    <location>
        <begin position="453"/>
        <end position="559"/>
    </location>
</feature>
<evidence type="ECO:0000256" key="1">
    <source>
        <dbReference type="SAM" id="Phobius"/>
    </source>
</evidence>
<keyword evidence="1" id="KW-1133">Transmembrane helix</keyword>
<feature type="domain" description="Ig-like" evidence="2">
    <location>
        <begin position="349"/>
        <end position="452"/>
    </location>
</feature>
<organism evidence="3 4">
    <name type="scientific">Taeniopygia guttata</name>
    <name type="common">Zebra finch</name>
    <name type="synonym">Poephila guttata</name>
    <dbReference type="NCBI Taxonomy" id="59729"/>
    <lineage>
        <taxon>Eukaryota</taxon>
        <taxon>Metazoa</taxon>
        <taxon>Chordata</taxon>
        <taxon>Craniata</taxon>
        <taxon>Vertebrata</taxon>
        <taxon>Euteleostomi</taxon>
        <taxon>Archelosauria</taxon>
        <taxon>Archosauria</taxon>
        <taxon>Dinosauria</taxon>
        <taxon>Saurischia</taxon>
        <taxon>Theropoda</taxon>
        <taxon>Coelurosauria</taxon>
        <taxon>Aves</taxon>
        <taxon>Neognathae</taxon>
        <taxon>Neoaves</taxon>
        <taxon>Telluraves</taxon>
        <taxon>Australaves</taxon>
        <taxon>Passeriformes</taxon>
        <taxon>Passeroidea</taxon>
        <taxon>Estrildidae</taxon>
        <taxon>Estrildinae</taxon>
        <taxon>Taeniopygia</taxon>
    </lineage>
</organism>
<sequence>MSHHLRVSPSPCVTISVCHSLHVSPSPCVTISVCHSVRVSPSPCVTSSMSHQLRVSLSLCVAVSVCHHLRVSPSLCVTVSVCHRLRVSQCPCVTISVCHHLCVSPSPCVTVSVCHSLHVSPSPCVTVSVCHHLCVSQSPCVTVSVCHSLHVSPSPCVTVSVCHHLRVSPAPCVTISVCHPLRVSPCPCVTVSVCHSLCVSPAPCPQPCLTSPGRLNIDRRRAGEGRGRPCVSPCQARPAAQGQLGAASLPSGAVSPTPAGRVLWQQLRLARDPAWSCRGGRELSAGDVIQVTQSHPCHRTQSRGSFPSFCRSSVLQLLLKHAVTTGGFLPQEPGENAPMESFQKSILLPLILTASLPGLGFCYSITKGPENATVLAGSEARFNCTVSAGWKILIWLFQGSPVLTVLSSQGSVETTERFSSRNYTNGDEFTSELIIHNTQLSDSGRIECSIQQPSENNFAFLSVQVNGSLLIKNSTLTVKDNQTIEIVCEALGWAPAPDITWMTNDSLIDKSSYVTQQSPGSHGLHNSLSTLTLTPRDTEVLACLADIEALPSPQNATVTLIFDNSDAENYYSEDNRSTWVIVLAVVLSFLGIVLLVVVVVVAVRCCLKRKGSTYQNEIRKVSAEKKKEGDLENWQRSGSENLGYIPEELWNTEQSPGIASLPPMISRFAGPDYNLHITSVPKVRPQRRTDYLVNPKKIRNVTLV</sequence>
<dbReference type="PROSITE" id="PS50835">
    <property type="entry name" value="IG_LIKE"/>
    <property type="match status" value="2"/>
</dbReference>
<gene>
    <name evidence="3" type="primary">IGSF5</name>
</gene>
<dbReference type="GO" id="GO:0005923">
    <property type="term" value="C:bicellular tight junction"/>
    <property type="evidence" value="ECO:0007669"/>
    <property type="project" value="TreeGrafter"/>
</dbReference>
<reference evidence="3" key="3">
    <citation type="submission" date="2025-09" db="UniProtKB">
        <authorList>
            <consortium name="Ensembl"/>
        </authorList>
    </citation>
    <scope>IDENTIFICATION</scope>
</reference>
<dbReference type="GeneTree" id="ENSGT00940000163947"/>
<accession>A0A674GXD6</accession>
<dbReference type="PANTHER" id="PTHR44991">
    <property type="entry name" value="IMMUNOGLOBULIN SUPERFAMILY MEMBER 5"/>
    <property type="match status" value="1"/>
</dbReference>